<evidence type="ECO:0000313" key="3">
    <source>
        <dbReference type="EMBL" id="RHY85024.1"/>
    </source>
</evidence>
<dbReference type="Pfam" id="PF01331">
    <property type="entry name" value="mRNA_cap_enzyme"/>
    <property type="match status" value="1"/>
</dbReference>
<dbReference type="SUPFAM" id="SSF56091">
    <property type="entry name" value="DNA ligase/mRNA capping enzyme, catalytic domain"/>
    <property type="match status" value="1"/>
</dbReference>
<dbReference type="Gene3D" id="3.30.470.30">
    <property type="entry name" value="DNA ligase/mRNA capping enzyme"/>
    <property type="match status" value="1"/>
</dbReference>
<dbReference type="PANTHER" id="PTHR10367:SF17">
    <property type="entry name" value="MRNA-CAPPING ENZYME"/>
    <property type="match status" value="1"/>
</dbReference>
<protein>
    <recommendedName>
        <fullName evidence="2">mRNA capping enzyme adenylation domain-containing protein</fullName>
    </recommendedName>
</protein>
<feature type="non-terminal residue" evidence="3">
    <location>
        <position position="1"/>
    </location>
</feature>
<reference evidence="3 4" key="1">
    <citation type="submission" date="2018-08" db="EMBL/GenBank/DDBJ databases">
        <title>Aphanomyces genome sequencing and annotation.</title>
        <authorList>
            <person name="Minardi D."/>
            <person name="Oidtmann B."/>
            <person name="Van Der Giezen M."/>
            <person name="Studholme D.J."/>
        </authorList>
    </citation>
    <scope>NUCLEOTIDE SEQUENCE [LARGE SCALE GENOMIC DNA]</scope>
    <source>
        <strain evidence="3 4">197901</strain>
    </source>
</reference>
<dbReference type="InterPro" id="IPR051029">
    <property type="entry name" value="mRNA_Capping_Enz/RNA_Phosphat"/>
</dbReference>
<gene>
    <name evidence="3" type="ORF">DYB31_014630</name>
</gene>
<dbReference type="EMBL" id="QUTE01020487">
    <property type="protein sequence ID" value="RHY85024.1"/>
    <property type="molecule type" value="Genomic_DNA"/>
</dbReference>
<dbReference type="GO" id="GO:0006370">
    <property type="term" value="P:7-methylguanosine mRNA capping"/>
    <property type="evidence" value="ECO:0007669"/>
    <property type="project" value="InterPro"/>
</dbReference>
<dbReference type="VEuPathDB" id="FungiDB:H257_05896"/>
<comment type="caution">
    <text evidence="3">The sequence shown here is derived from an EMBL/GenBank/DDBJ whole genome shotgun (WGS) entry which is preliminary data.</text>
</comment>
<dbReference type="GO" id="GO:0005524">
    <property type="term" value="F:ATP binding"/>
    <property type="evidence" value="ECO:0007669"/>
    <property type="project" value="InterPro"/>
</dbReference>
<feature type="compositionally biased region" description="Pro residues" evidence="1">
    <location>
        <begin position="111"/>
        <end position="123"/>
    </location>
</feature>
<name>A0A397EMX4_APHAT</name>
<dbReference type="AlphaFoldDB" id="A0A397EMX4"/>
<evidence type="ECO:0000256" key="1">
    <source>
        <dbReference type="SAM" id="MobiDB-lite"/>
    </source>
</evidence>
<dbReference type="GO" id="GO:0004484">
    <property type="term" value="F:mRNA guanylyltransferase activity"/>
    <property type="evidence" value="ECO:0007669"/>
    <property type="project" value="InterPro"/>
</dbReference>
<dbReference type="InterPro" id="IPR001339">
    <property type="entry name" value="mRNA_cap_enzyme_adenylation"/>
</dbReference>
<sequence length="358" mass="39885">YLVELKGLSLNDALEAYKKTNPVLYKRYYSTLKPQGLRIRRPDPPSWDPVAADDSPEAIGADILTDDDKAQPFVRIQSAAIAPPKPAAPYPPPPSSMPSTASHHHTSYKPAAPPVFHMPPPVAKKPLTKKRKIRTWEDDVEPFPFGDAVPVDSAEHERLVVVVAELTGGLSDGFPGCEATSLTKIHIRDPTRRAPGSLTKEYLHENTDKTLVDGVLVQDRDGGAVVRRFLAFDLIAWEGTSVYKSKLEKRLQCLQNEIILPRKTDKTLECADESFRVRMKDHFRLDKTEHLLRNFIPKVTHDVEGLIFTPKQATYGVGGFEADEPVFKFVTDASMMMGGLDGSLTEGQLLQYIQHIPK</sequence>
<organism evidence="3 4">
    <name type="scientific">Aphanomyces astaci</name>
    <name type="common">Crayfish plague agent</name>
    <dbReference type="NCBI Taxonomy" id="112090"/>
    <lineage>
        <taxon>Eukaryota</taxon>
        <taxon>Sar</taxon>
        <taxon>Stramenopiles</taxon>
        <taxon>Oomycota</taxon>
        <taxon>Saprolegniomycetes</taxon>
        <taxon>Saprolegniales</taxon>
        <taxon>Verrucalvaceae</taxon>
        <taxon>Aphanomyces</taxon>
    </lineage>
</organism>
<dbReference type="Proteomes" id="UP000266196">
    <property type="component" value="Unassembled WGS sequence"/>
</dbReference>
<accession>A0A397EMX4</accession>
<proteinExistence type="predicted"/>
<feature type="domain" description="mRNA capping enzyme adenylation" evidence="2">
    <location>
        <begin position="203"/>
        <end position="322"/>
    </location>
</feature>
<evidence type="ECO:0000259" key="2">
    <source>
        <dbReference type="Pfam" id="PF01331"/>
    </source>
</evidence>
<feature type="region of interest" description="Disordered" evidence="1">
    <location>
        <begin position="81"/>
        <end position="129"/>
    </location>
</feature>
<evidence type="ECO:0000313" key="4">
    <source>
        <dbReference type="Proteomes" id="UP000266196"/>
    </source>
</evidence>
<feature type="compositionally biased region" description="Pro residues" evidence="1">
    <location>
        <begin position="83"/>
        <end position="96"/>
    </location>
</feature>
<dbReference type="PANTHER" id="PTHR10367">
    <property type="entry name" value="MRNA-CAPPING ENZYME"/>
    <property type="match status" value="1"/>
</dbReference>